<accession>A0A6J4JP04</accession>
<dbReference type="AlphaFoldDB" id="A0A6J4JP04"/>
<reference evidence="1" key="1">
    <citation type="submission" date="2020-02" db="EMBL/GenBank/DDBJ databases">
        <authorList>
            <person name="Meier V. D."/>
        </authorList>
    </citation>
    <scope>NUCLEOTIDE SEQUENCE</scope>
    <source>
        <strain evidence="1">AVDCRST_MAG93</strain>
    </source>
</reference>
<dbReference type="Pfam" id="PF08747">
    <property type="entry name" value="BrxB"/>
    <property type="match status" value="1"/>
</dbReference>
<proteinExistence type="predicted"/>
<name>A0A6J4JP04_9CHLR</name>
<dbReference type="EMBL" id="CADCTR010001140">
    <property type="protein sequence ID" value="CAA9283318.1"/>
    <property type="molecule type" value="Genomic_DNA"/>
</dbReference>
<organism evidence="1">
    <name type="scientific">uncultured Chloroflexia bacterium</name>
    <dbReference type="NCBI Taxonomy" id="1672391"/>
    <lineage>
        <taxon>Bacteria</taxon>
        <taxon>Bacillati</taxon>
        <taxon>Chloroflexota</taxon>
        <taxon>Chloroflexia</taxon>
        <taxon>environmental samples</taxon>
    </lineage>
</organism>
<dbReference type="InterPro" id="IPR014858">
    <property type="entry name" value="BrxB"/>
</dbReference>
<gene>
    <name evidence="1" type="ORF">AVDCRST_MAG93-3341</name>
</gene>
<evidence type="ECO:0000313" key="1">
    <source>
        <dbReference type="EMBL" id="CAA9283318.1"/>
    </source>
</evidence>
<sequence length="198" mass="22631">MNRERTIYERINGVLPRLMNSQLLENRGIGNEIGFYIFDYEPEHEMLVRDQTLRFRQKLLQAGIPVLDINLFRVILDILEDRGFLEKALALEQNKGPQALGKALTPLLNAEKIVQVIRERLAPHHRLVFLTGIGPAWPLVRSHAILNNLHPVIGNVPVVAFFPGSYDGHELRLFSTFKDDNYYRAFPLVPKEAPEVGS</sequence>
<protein>
    <submittedName>
        <fullName evidence="1">Uncharacterized protein, contains DUF1788 domain</fullName>
    </submittedName>
</protein>